<dbReference type="STRING" id="1391654.AKJ09_07090"/>
<dbReference type="PANTHER" id="PTHR46534">
    <property type="entry name" value="IGGFC_BINDING DOMAIN-CONTAINING PROTEIN"/>
    <property type="match status" value="1"/>
</dbReference>
<dbReference type="PROSITE" id="PS51257">
    <property type="entry name" value="PROKAR_LIPOPROTEIN"/>
    <property type="match status" value="1"/>
</dbReference>
<evidence type="ECO:0000313" key="2">
    <source>
        <dbReference type="EMBL" id="AKV00427.1"/>
    </source>
</evidence>
<sequence length="614" mass="65410">MTIARHNGLSFLVSTAALGVAFLACSSSPRTIEEPPPQEFDHDAGVDDATMQECNQVRCSPDLKKILRTCQGVDEVVTECGAGLGCGDGECVPACDSAERSKGSIGCSFWTLPPEESQLGRGSCFVAMITNTWDGPVNISAELGKDPLDISKSVYTAEKIGQNVVYTPLTTPLESGKVALVFLAQGPGLSETDEFIACPPGIVPALKEDPLRHGTTLTRAFHVKTDAPVSAYSIFPYGGALSHMPAATLLLPVSSWDTNYVGVTGGTISMTGGGYPEVPTKTTLQIIADEDDTEVRMRASADISDGTDVLGTAAGYSQSWKLSRGQVLQFSQLKDLSGSAIETSKRVGVFGGTQCTNLPSSYSACDLLQQQMPGLSRWGNEYTLVSYPSRIPSVLGQEVPESVPWRIVGAVDDTRLTYEPARPAGAPETLAAGQVAVFWSATPVVVRTQDAQHPLYAGLYMTGSSYNGLITAGGNTQQTETTGDPDYVNVVPADQFLDRYVFFADYTYPETTATIVRRKTVNGFRPVELACAGEISDFRPLGTSGQYEYAWVRITGAGVPKVFPKGQCGYGRHEAKSEGPFSITVWGTGEYASYGFAGGMGSRPLHDVKVAVPR</sequence>
<dbReference type="InterPro" id="IPR035234">
    <property type="entry name" value="IgGFc-bd_N"/>
</dbReference>
<dbReference type="PANTHER" id="PTHR46534:SF1">
    <property type="entry name" value="IGGFC-BINDING PROTEIN N-TERMINAL DOMAIN-CONTAINING PROTEIN"/>
    <property type="match status" value="1"/>
</dbReference>
<protein>
    <recommendedName>
        <fullName evidence="1">IgGFc-binding protein N-terminal domain-containing protein</fullName>
    </recommendedName>
</protein>
<dbReference type="Pfam" id="PF17517">
    <property type="entry name" value="IgGFc_binding"/>
    <property type="match status" value="1"/>
</dbReference>
<dbReference type="Proteomes" id="UP000064967">
    <property type="component" value="Chromosome"/>
</dbReference>
<evidence type="ECO:0000313" key="3">
    <source>
        <dbReference type="Proteomes" id="UP000064967"/>
    </source>
</evidence>
<gene>
    <name evidence="2" type="ORF">AKJ09_07090</name>
</gene>
<dbReference type="OrthoDB" id="5486557at2"/>
<dbReference type="RefSeq" id="WP_146651718.1">
    <property type="nucleotide sequence ID" value="NZ_CP012333.1"/>
</dbReference>
<evidence type="ECO:0000259" key="1">
    <source>
        <dbReference type="Pfam" id="PF17517"/>
    </source>
</evidence>
<proteinExistence type="predicted"/>
<dbReference type="AlphaFoldDB" id="A0A0K1Q456"/>
<accession>A0A0K1Q456</accession>
<reference evidence="2 3" key="1">
    <citation type="submission" date="2015-08" db="EMBL/GenBank/DDBJ databases">
        <authorList>
            <person name="Babu N.S."/>
            <person name="Beckwith C.J."/>
            <person name="Beseler K.G."/>
            <person name="Brison A."/>
            <person name="Carone J.V."/>
            <person name="Caskin T.P."/>
            <person name="Diamond M."/>
            <person name="Durham M.E."/>
            <person name="Foxe J.M."/>
            <person name="Go M."/>
            <person name="Henderson B.A."/>
            <person name="Jones I.B."/>
            <person name="McGettigan J.A."/>
            <person name="Micheletti S.J."/>
            <person name="Nasrallah M.E."/>
            <person name="Ortiz D."/>
            <person name="Piller C.R."/>
            <person name="Privatt S.R."/>
            <person name="Schneider S.L."/>
            <person name="Sharp S."/>
            <person name="Smith T.C."/>
            <person name="Stanton J.D."/>
            <person name="Ullery H.E."/>
            <person name="Wilson R.J."/>
            <person name="Serrano M.G."/>
            <person name="Buck G."/>
            <person name="Lee V."/>
            <person name="Wang Y."/>
            <person name="Carvalho R."/>
            <person name="Voegtly L."/>
            <person name="Shi R."/>
            <person name="Duckworth R."/>
            <person name="Johnson A."/>
            <person name="Loviza R."/>
            <person name="Walstead R."/>
            <person name="Shah Z."/>
            <person name="Kiflezghi M."/>
            <person name="Wade K."/>
            <person name="Ball S.L."/>
            <person name="Bradley K.W."/>
            <person name="Asai D.J."/>
            <person name="Bowman C.A."/>
            <person name="Russell D.A."/>
            <person name="Pope W.H."/>
            <person name="Jacobs-Sera D."/>
            <person name="Hendrix R.W."/>
            <person name="Hatfull G.F."/>
        </authorList>
    </citation>
    <scope>NUCLEOTIDE SEQUENCE [LARGE SCALE GENOMIC DNA]</scope>
    <source>
        <strain evidence="2 3">DSM 27648</strain>
    </source>
</reference>
<feature type="domain" description="IgGFc-binding protein N-terminal" evidence="1">
    <location>
        <begin position="246"/>
        <end position="587"/>
    </location>
</feature>
<name>A0A0K1Q456_9BACT</name>
<dbReference type="KEGG" id="llu:AKJ09_07090"/>
<keyword evidence="3" id="KW-1185">Reference proteome</keyword>
<dbReference type="EMBL" id="CP012333">
    <property type="protein sequence ID" value="AKV00427.1"/>
    <property type="molecule type" value="Genomic_DNA"/>
</dbReference>
<organism evidence="2 3">
    <name type="scientific">Labilithrix luteola</name>
    <dbReference type="NCBI Taxonomy" id="1391654"/>
    <lineage>
        <taxon>Bacteria</taxon>
        <taxon>Pseudomonadati</taxon>
        <taxon>Myxococcota</taxon>
        <taxon>Polyangia</taxon>
        <taxon>Polyangiales</taxon>
        <taxon>Labilitrichaceae</taxon>
        <taxon>Labilithrix</taxon>
    </lineage>
</organism>